<dbReference type="EMBL" id="LR899014">
    <property type="protein sequence ID" value="CAD7092189.1"/>
    <property type="molecule type" value="Genomic_DNA"/>
</dbReference>
<gene>
    <name evidence="2" type="ORF">HERILL_LOCUS14569</name>
</gene>
<accession>A0A7R8V4A4</accession>
<feature type="region of interest" description="Disordered" evidence="1">
    <location>
        <begin position="1"/>
        <end position="76"/>
    </location>
</feature>
<dbReference type="Proteomes" id="UP000594454">
    <property type="component" value="Chromosome 6"/>
</dbReference>
<protein>
    <submittedName>
        <fullName evidence="2">Uncharacterized protein</fullName>
    </submittedName>
</protein>
<organism evidence="2 3">
    <name type="scientific">Hermetia illucens</name>
    <name type="common">Black soldier fly</name>
    <dbReference type="NCBI Taxonomy" id="343691"/>
    <lineage>
        <taxon>Eukaryota</taxon>
        <taxon>Metazoa</taxon>
        <taxon>Ecdysozoa</taxon>
        <taxon>Arthropoda</taxon>
        <taxon>Hexapoda</taxon>
        <taxon>Insecta</taxon>
        <taxon>Pterygota</taxon>
        <taxon>Neoptera</taxon>
        <taxon>Endopterygota</taxon>
        <taxon>Diptera</taxon>
        <taxon>Brachycera</taxon>
        <taxon>Stratiomyomorpha</taxon>
        <taxon>Stratiomyidae</taxon>
        <taxon>Hermetiinae</taxon>
        <taxon>Hermetia</taxon>
    </lineage>
</organism>
<reference evidence="2 3" key="1">
    <citation type="submission" date="2020-11" db="EMBL/GenBank/DDBJ databases">
        <authorList>
            <person name="Wallbank WR R."/>
            <person name="Pardo Diaz C."/>
            <person name="Kozak K."/>
            <person name="Martin S."/>
            <person name="Jiggins C."/>
            <person name="Moest M."/>
            <person name="Warren A I."/>
            <person name="Generalovic N T."/>
            <person name="Byers J.R.P. K."/>
            <person name="Montejo-Kovacevich G."/>
            <person name="Yen C E."/>
        </authorList>
    </citation>
    <scope>NUCLEOTIDE SEQUENCE [LARGE SCALE GENOMIC DNA]</scope>
</reference>
<keyword evidence="3" id="KW-1185">Reference proteome</keyword>
<name>A0A7R8V4A4_HERIL</name>
<evidence type="ECO:0000313" key="3">
    <source>
        <dbReference type="Proteomes" id="UP000594454"/>
    </source>
</evidence>
<proteinExistence type="predicted"/>
<dbReference type="AlphaFoldDB" id="A0A7R8V4A4"/>
<evidence type="ECO:0000256" key="1">
    <source>
        <dbReference type="SAM" id="MobiDB-lite"/>
    </source>
</evidence>
<feature type="compositionally biased region" description="Polar residues" evidence="1">
    <location>
        <begin position="35"/>
        <end position="49"/>
    </location>
</feature>
<sequence>MEDVPLRKSPIHDTKVGLDNPGFEPESNKPRPLSSFGQNGLNDTSMKSTTPPPANGKNHDVKAPVSVKKLGISTTK</sequence>
<dbReference type="OrthoDB" id="9990982at2759"/>
<feature type="compositionally biased region" description="Basic and acidic residues" evidence="1">
    <location>
        <begin position="1"/>
        <end position="16"/>
    </location>
</feature>
<evidence type="ECO:0000313" key="2">
    <source>
        <dbReference type="EMBL" id="CAD7092189.1"/>
    </source>
</evidence>